<reference evidence="2" key="1">
    <citation type="submission" date="2016-11" db="EMBL/GenBank/DDBJ databases">
        <authorList>
            <person name="Varghese N."/>
            <person name="Submissions S."/>
        </authorList>
    </citation>
    <scope>NUCLEOTIDE SEQUENCE [LARGE SCALE GENOMIC DNA]</scope>
    <source>
        <strain evidence="2">DSM 18095</strain>
    </source>
</reference>
<organism evidence="1 2">
    <name type="scientific">Tissierella praeacuta DSM 18095</name>
    <dbReference type="NCBI Taxonomy" id="1123404"/>
    <lineage>
        <taxon>Bacteria</taxon>
        <taxon>Bacillati</taxon>
        <taxon>Bacillota</taxon>
        <taxon>Tissierellia</taxon>
        <taxon>Tissierellales</taxon>
        <taxon>Tissierellaceae</taxon>
        <taxon>Tissierella</taxon>
    </lineage>
</organism>
<protein>
    <submittedName>
        <fullName evidence="1">Uncharacterized protein</fullName>
    </submittedName>
</protein>
<proteinExistence type="predicted"/>
<keyword evidence="2" id="KW-1185">Reference proteome</keyword>
<accession>A0A1M4YUC2</accession>
<dbReference type="AlphaFoldDB" id="A0A1M4YUC2"/>
<name>A0A1M4YUC2_9FIRM</name>
<dbReference type="Proteomes" id="UP000184114">
    <property type="component" value="Unassembled WGS sequence"/>
</dbReference>
<dbReference type="GeneID" id="90994677"/>
<gene>
    <name evidence="1" type="ORF">SAMN02745784_02774</name>
</gene>
<evidence type="ECO:0000313" key="2">
    <source>
        <dbReference type="Proteomes" id="UP000184114"/>
    </source>
</evidence>
<sequence>MIDMDEQIRNKGFISYKDLLYNLGLDNKQCYDYLYNPWIEAVKKAIYEMYYFDDTKIRGRKISRFDGISKLQNINYDIIISAIDKVIESSKEQEIKYPSAFIKITLFNEISEFSAKIQAMVNYDLANS</sequence>
<dbReference type="EMBL" id="FQTY01000019">
    <property type="protein sequence ID" value="SHF09318.1"/>
    <property type="molecule type" value="Genomic_DNA"/>
</dbReference>
<evidence type="ECO:0000313" key="1">
    <source>
        <dbReference type="EMBL" id="SHF09318.1"/>
    </source>
</evidence>
<dbReference type="RefSeq" id="WP_072977344.1">
    <property type="nucleotide sequence ID" value="NZ_FQTY01000019.1"/>
</dbReference>